<accession>A0A845ADN5</accession>
<name>A0A845ADN5_9SPHN</name>
<dbReference type="AlphaFoldDB" id="A0A845ADN5"/>
<dbReference type="RefSeq" id="WP_160752094.1">
    <property type="nucleotide sequence ID" value="NZ_WTYA01000002.1"/>
</dbReference>
<proteinExistence type="predicted"/>
<dbReference type="Gene3D" id="3.20.20.190">
    <property type="entry name" value="Phosphatidylinositol (PI) phosphodiesterase"/>
    <property type="match status" value="1"/>
</dbReference>
<evidence type="ECO:0000313" key="2">
    <source>
        <dbReference type="EMBL" id="MXP27794.1"/>
    </source>
</evidence>
<protein>
    <recommendedName>
        <fullName evidence="1">GP-PDE domain-containing protein</fullName>
    </recommendedName>
</protein>
<dbReference type="OrthoDB" id="384721at2"/>
<dbReference type="Proteomes" id="UP000439780">
    <property type="component" value="Unassembled WGS sequence"/>
</dbReference>
<dbReference type="PROSITE" id="PS51704">
    <property type="entry name" value="GP_PDE"/>
    <property type="match status" value="1"/>
</dbReference>
<dbReference type="GO" id="GO:0008081">
    <property type="term" value="F:phosphoric diester hydrolase activity"/>
    <property type="evidence" value="ECO:0007669"/>
    <property type="project" value="InterPro"/>
</dbReference>
<dbReference type="InterPro" id="IPR017946">
    <property type="entry name" value="PLC-like_Pdiesterase_TIM-brl"/>
</dbReference>
<keyword evidence="3" id="KW-1185">Reference proteome</keyword>
<reference evidence="2 3" key="1">
    <citation type="submission" date="2019-12" db="EMBL/GenBank/DDBJ databases">
        <title>Genomic-based taxomic classification of the family Erythrobacteraceae.</title>
        <authorList>
            <person name="Xu L."/>
        </authorList>
    </citation>
    <scope>NUCLEOTIDE SEQUENCE [LARGE SCALE GENOMIC DNA]</scope>
    <source>
        <strain evidence="2 3">KEMB 9005-328</strain>
    </source>
</reference>
<sequence>MRSLLSRIDRFFAPPPDPARVGWLGAWTYAHRGLHGAGRIENSPSAFRAAVEAGLGIECDIQRTRDGWPMVYHDWDFARLIGRAEAGETLTHEEWRALKYLDSDDSPFALTDLLELVKGKVPLLIEIKSRKGYDVDRTCRAVADTLASYDGQFAVMSFDPRVSRWLRRHAPQIVRGLVMREDEKGYTQKAWQRHFALWIAKPDFMAYHIAALPNRFVQGLRDYGMPVLTWTIDTPVKLALALTCADAPIAEGAGIT</sequence>
<dbReference type="InterPro" id="IPR030395">
    <property type="entry name" value="GP_PDE_dom"/>
</dbReference>
<evidence type="ECO:0000259" key="1">
    <source>
        <dbReference type="PROSITE" id="PS51704"/>
    </source>
</evidence>
<comment type="caution">
    <text evidence="2">The sequence shown here is derived from an EMBL/GenBank/DDBJ whole genome shotgun (WGS) entry which is preliminary data.</text>
</comment>
<dbReference type="PANTHER" id="PTHR46211">
    <property type="entry name" value="GLYCEROPHOSPHORYL DIESTER PHOSPHODIESTERASE"/>
    <property type="match status" value="1"/>
</dbReference>
<evidence type="ECO:0000313" key="3">
    <source>
        <dbReference type="Proteomes" id="UP000439780"/>
    </source>
</evidence>
<dbReference type="GO" id="GO:0006629">
    <property type="term" value="P:lipid metabolic process"/>
    <property type="evidence" value="ECO:0007669"/>
    <property type="project" value="InterPro"/>
</dbReference>
<dbReference type="EMBL" id="WTYA01000002">
    <property type="protein sequence ID" value="MXP27794.1"/>
    <property type="molecule type" value="Genomic_DNA"/>
</dbReference>
<gene>
    <name evidence="2" type="ORF">GRI58_03020</name>
</gene>
<feature type="domain" description="GP-PDE" evidence="1">
    <location>
        <begin position="26"/>
        <end position="256"/>
    </location>
</feature>
<dbReference type="SUPFAM" id="SSF51695">
    <property type="entry name" value="PLC-like phosphodiesterases"/>
    <property type="match status" value="1"/>
</dbReference>
<organism evidence="2 3">
    <name type="scientific">Qipengyuania algicida</name>
    <dbReference type="NCBI Taxonomy" id="1836209"/>
    <lineage>
        <taxon>Bacteria</taxon>
        <taxon>Pseudomonadati</taxon>
        <taxon>Pseudomonadota</taxon>
        <taxon>Alphaproteobacteria</taxon>
        <taxon>Sphingomonadales</taxon>
        <taxon>Erythrobacteraceae</taxon>
        <taxon>Qipengyuania</taxon>
    </lineage>
</organism>
<dbReference type="Pfam" id="PF03009">
    <property type="entry name" value="GDPD"/>
    <property type="match status" value="1"/>
</dbReference>
<dbReference type="PANTHER" id="PTHR46211:SF1">
    <property type="entry name" value="GLYCEROPHOSPHODIESTER PHOSPHODIESTERASE, CYTOPLASMIC"/>
    <property type="match status" value="1"/>
</dbReference>